<name>A0A839SNS2_9PROT</name>
<dbReference type="RefSeq" id="WP_183415279.1">
    <property type="nucleotide sequence ID" value="NZ_JACHXA010000002.1"/>
</dbReference>
<dbReference type="Proteomes" id="UP000581135">
    <property type="component" value="Unassembled WGS sequence"/>
</dbReference>
<keyword evidence="5" id="KW-1185">Reference proteome</keyword>
<feature type="region of interest" description="Disordered" evidence="1">
    <location>
        <begin position="181"/>
        <end position="213"/>
    </location>
</feature>
<keyword evidence="2" id="KW-1133">Transmembrane helix</keyword>
<dbReference type="EMBL" id="JACHXA010000002">
    <property type="protein sequence ID" value="MBB3064451.1"/>
    <property type="molecule type" value="Genomic_DNA"/>
</dbReference>
<keyword evidence="2" id="KW-0812">Transmembrane</keyword>
<evidence type="ECO:0000256" key="2">
    <source>
        <dbReference type="SAM" id="Phobius"/>
    </source>
</evidence>
<evidence type="ECO:0000313" key="4">
    <source>
        <dbReference type="EMBL" id="MBB3064451.1"/>
    </source>
</evidence>
<reference evidence="4 5" key="1">
    <citation type="submission" date="2020-08" db="EMBL/GenBank/DDBJ databases">
        <title>Genomic Encyclopedia of Type Strains, Phase III (KMG-III): the genomes of soil and plant-associated and newly described type strains.</title>
        <authorList>
            <person name="Whitman W."/>
        </authorList>
    </citation>
    <scope>NUCLEOTIDE SEQUENCE [LARGE SCALE GENOMIC DNA]</scope>
    <source>
        <strain evidence="4 5">CECT 8803</strain>
    </source>
</reference>
<dbReference type="PANTHER" id="PTHR40547:SF1">
    <property type="entry name" value="SLL0298 PROTEIN"/>
    <property type="match status" value="1"/>
</dbReference>
<feature type="domain" description="DUF2062" evidence="3">
    <location>
        <begin position="27"/>
        <end position="179"/>
    </location>
</feature>
<gene>
    <name evidence="4" type="ORF">FHR98_000723</name>
</gene>
<accession>A0A839SNS2</accession>
<feature type="transmembrane region" description="Helical" evidence="2">
    <location>
        <begin position="144"/>
        <end position="167"/>
    </location>
</feature>
<dbReference type="Pfam" id="PF09835">
    <property type="entry name" value="DUF2062"/>
    <property type="match status" value="1"/>
</dbReference>
<feature type="compositionally biased region" description="Polar residues" evidence="1">
    <location>
        <begin position="196"/>
        <end position="207"/>
    </location>
</feature>
<comment type="caution">
    <text evidence="4">The sequence shown here is derived from an EMBL/GenBank/DDBJ whole genome shotgun (WGS) entry which is preliminary data.</text>
</comment>
<proteinExistence type="predicted"/>
<feature type="compositionally biased region" description="Basic residues" evidence="1">
    <location>
        <begin position="181"/>
        <end position="194"/>
    </location>
</feature>
<dbReference type="PANTHER" id="PTHR40547">
    <property type="entry name" value="SLL0298 PROTEIN"/>
    <property type="match status" value="1"/>
</dbReference>
<dbReference type="InterPro" id="IPR018639">
    <property type="entry name" value="DUF2062"/>
</dbReference>
<evidence type="ECO:0000259" key="3">
    <source>
        <dbReference type="Pfam" id="PF09835"/>
    </source>
</evidence>
<sequence length="213" mass="24034">MLFSRRVPSTLFAKFRQFIWPKAGWRRAATYVAHRVRRLPGTPYHIAAGFACGAAVSFTPLLGLHFVSAALLAWLMRASLMASAIGTVVGNPWTFPFIWVWIYTLGRFVLGYEHPASLPGKPTFGELDATIFTVEYLRDNFMDVAVPMIVGGLPTAIVAWFAFYWPLKMLVESYQKARQHRLANPRRKSRKAKLHNNLNAGNVNEPINSGKRQ</sequence>
<evidence type="ECO:0000256" key="1">
    <source>
        <dbReference type="SAM" id="MobiDB-lite"/>
    </source>
</evidence>
<protein>
    <recommendedName>
        <fullName evidence="3">DUF2062 domain-containing protein</fullName>
    </recommendedName>
</protein>
<evidence type="ECO:0000313" key="5">
    <source>
        <dbReference type="Proteomes" id="UP000581135"/>
    </source>
</evidence>
<organism evidence="4 5">
    <name type="scientific">Limibacillus halophilus</name>
    <dbReference type="NCBI Taxonomy" id="1579333"/>
    <lineage>
        <taxon>Bacteria</taxon>
        <taxon>Pseudomonadati</taxon>
        <taxon>Pseudomonadota</taxon>
        <taxon>Alphaproteobacteria</taxon>
        <taxon>Rhodospirillales</taxon>
        <taxon>Rhodovibrionaceae</taxon>
        <taxon>Limibacillus</taxon>
    </lineage>
</organism>
<keyword evidence="2" id="KW-0472">Membrane</keyword>
<dbReference type="AlphaFoldDB" id="A0A839SNS2"/>
<feature type="transmembrane region" description="Helical" evidence="2">
    <location>
        <begin position="46"/>
        <end position="73"/>
    </location>
</feature>
<feature type="transmembrane region" description="Helical" evidence="2">
    <location>
        <begin position="80"/>
        <end position="102"/>
    </location>
</feature>